<protein>
    <recommendedName>
        <fullName evidence="2">Acylneuraminate cytidylyltransferase family protein</fullName>
    </recommendedName>
</protein>
<dbReference type="EMBL" id="UINC01017360">
    <property type="protein sequence ID" value="SVA71858.1"/>
    <property type="molecule type" value="Genomic_DNA"/>
</dbReference>
<accession>A0A381Y4A5</accession>
<name>A0A381Y4A5_9ZZZZ</name>
<dbReference type="Pfam" id="PF02348">
    <property type="entry name" value="CTP_transf_3"/>
    <property type="match status" value="1"/>
</dbReference>
<sequence length="243" mass="27198">MVTTVAIIPARGGSKGIPKKNIFPLAGKPLIAHSIEDSLNCSQIQRTLVSTDDSEIAEVARSFGAEVPFMRPSELAQDETPDLPVFLHALEWIHAQEGNLPDLVVHLRPTTPLRPPGLIDKAIQMMADDPQADCVRSVREPPQSPYKMWQIEGKYLKPFIQLGNEESYNLPRQKLPPVYYHDGLLDVIRTSTIMEKKSVTGARTLPLRINESFLVVDIDQPVDIITAEVFLKRNREAEEKQSS</sequence>
<dbReference type="GO" id="GO:0008781">
    <property type="term" value="F:N-acylneuraminate cytidylyltransferase activity"/>
    <property type="evidence" value="ECO:0007669"/>
    <property type="project" value="TreeGrafter"/>
</dbReference>
<dbReference type="CDD" id="cd02513">
    <property type="entry name" value="CMP-NeuAc_Synthase"/>
    <property type="match status" value="1"/>
</dbReference>
<dbReference type="PANTHER" id="PTHR21485">
    <property type="entry name" value="HAD SUPERFAMILY MEMBERS CMAS AND KDSC"/>
    <property type="match status" value="1"/>
</dbReference>
<evidence type="ECO:0008006" key="2">
    <source>
        <dbReference type="Google" id="ProtNLM"/>
    </source>
</evidence>
<dbReference type="InterPro" id="IPR050793">
    <property type="entry name" value="CMP-NeuNAc_synthase"/>
</dbReference>
<reference evidence="1" key="1">
    <citation type="submission" date="2018-05" db="EMBL/GenBank/DDBJ databases">
        <authorList>
            <person name="Lanie J.A."/>
            <person name="Ng W.-L."/>
            <person name="Kazmierczak K.M."/>
            <person name="Andrzejewski T.M."/>
            <person name="Davidsen T.M."/>
            <person name="Wayne K.J."/>
            <person name="Tettelin H."/>
            <person name="Glass J.I."/>
            <person name="Rusch D."/>
            <person name="Podicherti R."/>
            <person name="Tsui H.-C.T."/>
            <person name="Winkler M.E."/>
        </authorList>
    </citation>
    <scope>NUCLEOTIDE SEQUENCE</scope>
</reference>
<dbReference type="PANTHER" id="PTHR21485:SF6">
    <property type="entry name" value="N-ACYLNEURAMINATE CYTIDYLYLTRANSFERASE-RELATED"/>
    <property type="match status" value="1"/>
</dbReference>
<dbReference type="AlphaFoldDB" id="A0A381Y4A5"/>
<dbReference type="InterPro" id="IPR029044">
    <property type="entry name" value="Nucleotide-diphossugar_trans"/>
</dbReference>
<proteinExistence type="predicted"/>
<evidence type="ECO:0000313" key="1">
    <source>
        <dbReference type="EMBL" id="SVA71858.1"/>
    </source>
</evidence>
<dbReference type="InterPro" id="IPR003329">
    <property type="entry name" value="Cytidylyl_trans"/>
</dbReference>
<dbReference type="Gene3D" id="3.90.550.10">
    <property type="entry name" value="Spore Coat Polysaccharide Biosynthesis Protein SpsA, Chain A"/>
    <property type="match status" value="1"/>
</dbReference>
<dbReference type="SUPFAM" id="SSF53448">
    <property type="entry name" value="Nucleotide-diphospho-sugar transferases"/>
    <property type="match status" value="1"/>
</dbReference>
<organism evidence="1">
    <name type="scientific">marine metagenome</name>
    <dbReference type="NCBI Taxonomy" id="408172"/>
    <lineage>
        <taxon>unclassified sequences</taxon>
        <taxon>metagenomes</taxon>
        <taxon>ecological metagenomes</taxon>
    </lineage>
</organism>
<gene>
    <name evidence="1" type="ORF">METZ01_LOCUS124712</name>
</gene>